<evidence type="ECO:0000256" key="13">
    <source>
        <dbReference type="ARBA" id="ARBA00023145"/>
    </source>
</evidence>
<dbReference type="Proteomes" id="UP000308652">
    <property type="component" value="Unassembled WGS sequence"/>
</dbReference>
<keyword evidence="20" id="KW-1185">Reference proteome</keyword>
<evidence type="ECO:0000256" key="9">
    <source>
        <dbReference type="ARBA" id="ARBA00022801"/>
    </source>
</evidence>
<dbReference type="InterPro" id="IPR015366">
    <property type="entry name" value="S53_propep"/>
</dbReference>
<keyword evidence="14" id="KW-0325">Glycoprotein</keyword>
<dbReference type="CDD" id="cd11377">
    <property type="entry name" value="Pro-peptidase_S53"/>
    <property type="match status" value="1"/>
</dbReference>
<feature type="active site" description="Charge relay system" evidence="15">
    <location>
        <position position="509"/>
    </location>
</feature>
<dbReference type="GO" id="GO:0006508">
    <property type="term" value="P:proteolysis"/>
    <property type="evidence" value="ECO:0007669"/>
    <property type="project" value="UniProtKB-KW"/>
</dbReference>
<dbReference type="AlphaFoldDB" id="A0A5C3LM31"/>
<dbReference type="FunFam" id="3.40.50.200:FF:000015">
    <property type="entry name" value="Tripeptidyl peptidase A"/>
    <property type="match status" value="1"/>
</dbReference>
<comment type="catalytic activity">
    <reaction evidence="1">
        <text>Release of an N-terminal tripeptide from a polypeptide.</text>
        <dbReference type="EC" id="3.4.14.10"/>
    </reaction>
</comment>
<dbReference type="InterPro" id="IPR036852">
    <property type="entry name" value="Peptidase_S8/S53_dom_sf"/>
</dbReference>
<evidence type="ECO:0000256" key="1">
    <source>
        <dbReference type="ARBA" id="ARBA00001910"/>
    </source>
</evidence>
<feature type="binding site" evidence="15">
    <location>
        <position position="570"/>
    </location>
    <ligand>
        <name>Ca(2+)</name>
        <dbReference type="ChEBI" id="CHEBI:29108"/>
    </ligand>
</feature>
<feature type="chain" id="PRO_5022834578" description="tripeptidyl-peptidase II" evidence="17">
    <location>
        <begin position="27"/>
        <end position="590"/>
    </location>
</feature>
<feature type="active site" description="Charge relay system" evidence="15">
    <location>
        <position position="297"/>
    </location>
</feature>
<keyword evidence="8 17" id="KW-0732">Signal</keyword>
<keyword evidence="5" id="KW-0964">Secreted</keyword>
<evidence type="ECO:0000256" key="6">
    <source>
        <dbReference type="ARBA" id="ARBA00022670"/>
    </source>
</evidence>
<dbReference type="Pfam" id="PF00082">
    <property type="entry name" value="Peptidase_S8"/>
    <property type="match status" value="1"/>
</dbReference>
<feature type="region of interest" description="Disordered" evidence="16">
    <location>
        <begin position="195"/>
        <end position="214"/>
    </location>
</feature>
<dbReference type="CDD" id="cd04056">
    <property type="entry name" value="Peptidases_S53"/>
    <property type="match status" value="1"/>
</dbReference>
<sequence length="590" mass="63674">MLTFTRKAVLQALFFVSHSLAGVALSNEPFVKRDSLNNIPQGWKFHGPAPLDDEITLRIGLKQHGVDELVGTLYEISDPENIRYGEYLTKEEVDALVQPHPTSIAVVDDWLQAHDVDLSDVSRSSAKDWITLSLPISIVTKLVNASYSIFTHERSGNMIVRSLEYSLPASVSDHIDCIHPTTFFSFPSISPSLKTRSMTQSSPPTAKNSTACGPDSVSQMTPACLMELYRFDKYIPSSTATNKLGVVSYFGDFLREDDLQSFFQQFRKDAVNSTFSIQSVTGGITSSNFTGSEAALDIEYAMSLTFPTPVSIYSVGNDGPASTKNGDNEQFLDWALFVLNQTNPPQVFSTSYADTESAIPQEYADRLCTSFAQLGARGISVIFGSGDTGVDNDVACDAITDKTPFEPSFPGGCPFLTSVGGTASFNPEVGVGGPVFPNSNYRASGAGFSNYFPRPKYQDKAVSAYLSALGSTYEGLYNRTGRAYPDISAQSVTFAIVDNGELDADSGTSASGPVVAAIIALLNDYRLSQGKAPLGFLNPWLYSKGFQGLNDILLGQSEGCNGRGFNASKGWDPVTGLGTPDFIKLQKLLP</sequence>
<evidence type="ECO:0000259" key="18">
    <source>
        <dbReference type="PROSITE" id="PS51695"/>
    </source>
</evidence>
<dbReference type="GO" id="GO:0005576">
    <property type="term" value="C:extracellular region"/>
    <property type="evidence" value="ECO:0007669"/>
    <property type="project" value="UniProtKB-SubCell"/>
</dbReference>
<evidence type="ECO:0000313" key="20">
    <source>
        <dbReference type="Proteomes" id="UP000308652"/>
    </source>
</evidence>
<protein>
    <recommendedName>
        <fullName evidence="4">tripeptidyl-peptidase II</fullName>
        <ecNumber evidence="4">3.4.14.10</ecNumber>
    </recommendedName>
</protein>
<comment type="subcellular location">
    <subcellularLocation>
        <location evidence="3">Secreted</location>
        <location evidence="3">Extracellular space</location>
    </subcellularLocation>
</comment>
<evidence type="ECO:0000256" key="4">
    <source>
        <dbReference type="ARBA" id="ARBA00012462"/>
    </source>
</evidence>
<keyword evidence="10 15" id="KW-0720">Serine protease</keyword>
<dbReference type="GO" id="GO:0004252">
    <property type="term" value="F:serine-type endopeptidase activity"/>
    <property type="evidence" value="ECO:0007669"/>
    <property type="project" value="UniProtKB-UniRule"/>
</dbReference>
<proteinExistence type="predicted"/>
<evidence type="ECO:0000256" key="2">
    <source>
        <dbReference type="ARBA" id="ARBA00002451"/>
    </source>
</evidence>
<reference evidence="19 20" key="1">
    <citation type="journal article" date="2019" name="Nat. Ecol. Evol.">
        <title>Megaphylogeny resolves global patterns of mushroom evolution.</title>
        <authorList>
            <person name="Varga T."/>
            <person name="Krizsan K."/>
            <person name="Foldi C."/>
            <person name="Dima B."/>
            <person name="Sanchez-Garcia M."/>
            <person name="Sanchez-Ramirez S."/>
            <person name="Szollosi G.J."/>
            <person name="Szarkandi J.G."/>
            <person name="Papp V."/>
            <person name="Albert L."/>
            <person name="Andreopoulos W."/>
            <person name="Angelini C."/>
            <person name="Antonin V."/>
            <person name="Barry K.W."/>
            <person name="Bougher N.L."/>
            <person name="Buchanan P."/>
            <person name="Buyck B."/>
            <person name="Bense V."/>
            <person name="Catcheside P."/>
            <person name="Chovatia M."/>
            <person name="Cooper J."/>
            <person name="Damon W."/>
            <person name="Desjardin D."/>
            <person name="Finy P."/>
            <person name="Geml J."/>
            <person name="Haridas S."/>
            <person name="Hughes K."/>
            <person name="Justo A."/>
            <person name="Karasinski D."/>
            <person name="Kautmanova I."/>
            <person name="Kiss B."/>
            <person name="Kocsube S."/>
            <person name="Kotiranta H."/>
            <person name="LaButti K.M."/>
            <person name="Lechner B.E."/>
            <person name="Liimatainen K."/>
            <person name="Lipzen A."/>
            <person name="Lukacs Z."/>
            <person name="Mihaltcheva S."/>
            <person name="Morgado L.N."/>
            <person name="Niskanen T."/>
            <person name="Noordeloos M.E."/>
            <person name="Ohm R.A."/>
            <person name="Ortiz-Santana B."/>
            <person name="Ovrebo C."/>
            <person name="Racz N."/>
            <person name="Riley R."/>
            <person name="Savchenko A."/>
            <person name="Shiryaev A."/>
            <person name="Soop K."/>
            <person name="Spirin V."/>
            <person name="Szebenyi C."/>
            <person name="Tomsovsky M."/>
            <person name="Tulloss R.E."/>
            <person name="Uehling J."/>
            <person name="Grigoriev I.V."/>
            <person name="Vagvolgyi C."/>
            <person name="Papp T."/>
            <person name="Martin F.M."/>
            <person name="Miettinen O."/>
            <person name="Hibbett D.S."/>
            <person name="Nagy L.G."/>
        </authorList>
    </citation>
    <scope>NUCLEOTIDE SEQUENCE [LARGE SCALE GENOMIC DNA]</scope>
    <source>
        <strain evidence="19 20">CBS 166.37</strain>
    </source>
</reference>
<evidence type="ECO:0000256" key="16">
    <source>
        <dbReference type="SAM" id="MobiDB-lite"/>
    </source>
</evidence>
<evidence type="ECO:0000256" key="17">
    <source>
        <dbReference type="SAM" id="SignalP"/>
    </source>
</evidence>
<dbReference type="OrthoDB" id="409122at2759"/>
<feature type="binding site" evidence="15">
    <location>
        <position position="551"/>
    </location>
    <ligand>
        <name>Ca(2+)</name>
        <dbReference type="ChEBI" id="CHEBI:29108"/>
    </ligand>
</feature>
<dbReference type="PANTHER" id="PTHR14218:SF15">
    <property type="entry name" value="TRIPEPTIDYL-PEPTIDASE 1"/>
    <property type="match status" value="1"/>
</dbReference>
<gene>
    <name evidence="19" type="ORF">BDQ12DRAFT_727578</name>
</gene>
<dbReference type="InterPro" id="IPR023828">
    <property type="entry name" value="Peptidase_S8_Ser-AS"/>
</dbReference>
<evidence type="ECO:0000256" key="15">
    <source>
        <dbReference type="PROSITE-ProRule" id="PRU01032"/>
    </source>
</evidence>
<evidence type="ECO:0000256" key="5">
    <source>
        <dbReference type="ARBA" id="ARBA00022525"/>
    </source>
</evidence>
<evidence type="ECO:0000256" key="11">
    <source>
        <dbReference type="ARBA" id="ARBA00022837"/>
    </source>
</evidence>
<dbReference type="GO" id="GO:0046872">
    <property type="term" value="F:metal ion binding"/>
    <property type="evidence" value="ECO:0007669"/>
    <property type="project" value="UniProtKB-UniRule"/>
</dbReference>
<keyword evidence="6 15" id="KW-0645">Protease</keyword>
<dbReference type="PROSITE" id="PS51695">
    <property type="entry name" value="SEDOLISIN"/>
    <property type="match status" value="1"/>
</dbReference>
<dbReference type="EC" id="3.4.14.10" evidence="4"/>
<dbReference type="SMART" id="SM00944">
    <property type="entry name" value="Pro-kuma_activ"/>
    <property type="match status" value="1"/>
</dbReference>
<dbReference type="STRING" id="68775.A0A5C3LM31"/>
<keyword evidence="13" id="KW-0865">Zymogen</keyword>
<keyword evidence="7 15" id="KW-0479">Metal-binding</keyword>
<comment type="cofactor">
    <cofactor evidence="15">
        <name>Ca(2+)</name>
        <dbReference type="ChEBI" id="CHEBI:29108"/>
    </cofactor>
    <text evidence="15">Binds 1 Ca(2+) ion per subunit.</text>
</comment>
<evidence type="ECO:0000256" key="12">
    <source>
        <dbReference type="ARBA" id="ARBA00023026"/>
    </source>
</evidence>
<dbReference type="InterPro" id="IPR000209">
    <property type="entry name" value="Peptidase_S8/S53_dom"/>
</dbReference>
<feature type="domain" description="Peptidase S53" evidence="18">
    <location>
        <begin position="219"/>
        <end position="590"/>
    </location>
</feature>
<dbReference type="SUPFAM" id="SSF54897">
    <property type="entry name" value="Protease propeptides/inhibitors"/>
    <property type="match status" value="1"/>
</dbReference>
<evidence type="ECO:0000256" key="14">
    <source>
        <dbReference type="ARBA" id="ARBA00023180"/>
    </source>
</evidence>
<dbReference type="EMBL" id="ML213644">
    <property type="protein sequence ID" value="TFK33637.1"/>
    <property type="molecule type" value="Genomic_DNA"/>
</dbReference>
<dbReference type="Gene3D" id="3.40.50.200">
    <property type="entry name" value="Peptidase S8/S53 domain"/>
    <property type="match status" value="1"/>
</dbReference>
<dbReference type="GO" id="GO:0008240">
    <property type="term" value="F:tripeptidyl-peptidase activity"/>
    <property type="evidence" value="ECO:0007669"/>
    <property type="project" value="UniProtKB-EC"/>
</dbReference>
<dbReference type="InterPro" id="IPR050819">
    <property type="entry name" value="Tripeptidyl-peptidase_I"/>
</dbReference>
<dbReference type="PANTHER" id="PTHR14218">
    <property type="entry name" value="PROTEASE S8 TRIPEPTIDYL PEPTIDASE I CLN2"/>
    <property type="match status" value="1"/>
</dbReference>
<dbReference type="PROSITE" id="PS00138">
    <property type="entry name" value="SUBTILASE_SER"/>
    <property type="match status" value="1"/>
</dbReference>
<dbReference type="Pfam" id="PF09286">
    <property type="entry name" value="Pro-kuma_activ"/>
    <property type="match status" value="1"/>
</dbReference>
<accession>A0A5C3LM31</accession>
<feature type="binding site" evidence="15">
    <location>
        <position position="572"/>
    </location>
    <ligand>
        <name>Ca(2+)</name>
        <dbReference type="ChEBI" id="CHEBI:29108"/>
    </ligand>
</feature>
<feature type="binding site" evidence="15">
    <location>
        <position position="552"/>
    </location>
    <ligand>
        <name>Ca(2+)</name>
        <dbReference type="ChEBI" id="CHEBI:29108"/>
    </ligand>
</feature>
<dbReference type="SUPFAM" id="SSF52743">
    <property type="entry name" value="Subtilisin-like"/>
    <property type="match status" value="1"/>
</dbReference>
<evidence type="ECO:0000256" key="3">
    <source>
        <dbReference type="ARBA" id="ARBA00004239"/>
    </source>
</evidence>
<keyword evidence="12" id="KW-0843">Virulence</keyword>
<feature type="signal peptide" evidence="17">
    <location>
        <begin position="1"/>
        <end position="26"/>
    </location>
</feature>
<keyword evidence="11 15" id="KW-0106">Calcium</keyword>
<evidence type="ECO:0000313" key="19">
    <source>
        <dbReference type="EMBL" id="TFK33637.1"/>
    </source>
</evidence>
<feature type="active site" description="Charge relay system" evidence="15">
    <location>
        <position position="293"/>
    </location>
</feature>
<evidence type="ECO:0000256" key="10">
    <source>
        <dbReference type="ARBA" id="ARBA00022825"/>
    </source>
</evidence>
<comment type="function">
    <text evidence="2">Secreted tripeptidyl-peptidase which degrades proteins at acidic pHs and is involved in virulence.</text>
</comment>
<dbReference type="InterPro" id="IPR030400">
    <property type="entry name" value="Sedolisin_dom"/>
</dbReference>
<evidence type="ECO:0000256" key="8">
    <source>
        <dbReference type="ARBA" id="ARBA00022729"/>
    </source>
</evidence>
<organism evidence="19 20">
    <name type="scientific">Crucibulum laeve</name>
    <dbReference type="NCBI Taxonomy" id="68775"/>
    <lineage>
        <taxon>Eukaryota</taxon>
        <taxon>Fungi</taxon>
        <taxon>Dikarya</taxon>
        <taxon>Basidiomycota</taxon>
        <taxon>Agaricomycotina</taxon>
        <taxon>Agaricomycetes</taxon>
        <taxon>Agaricomycetidae</taxon>
        <taxon>Agaricales</taxon>
        <taxon>Agaricineae</taxon>
        <taxon>Nidulariaceae</taxon>
        <taxon>Crucibulum</taxon>
    </lineage>
</organism>
<name>A0A5C3LM31_9AGAR</name>
<evidence type="ECO:0000256" key="7">
    <source>
        <dbReference type="ARBA" id="ARBA00022723"/>
    </source>
</evidence>
<keyword evidence="9 15" id="KW-0378">Hydrolase</keyword>